<evidence type="ECO:0000256" key="1">
    <source>
        <dbReference type="ARBA" id="ARBA00004370"/>
    </source>
</evidence>
<reference evidence="6" key="1">
    <citation type="submission" date="2022-10" db="EMBL/GenBank/DDBJ databases">
        <title>Roseovarius pelagicus sp. nov., isolated from Arctic seawater.</title>
        <authorList>
            <person name="Hong Y.W."/>
            <person name="Hwang C.Y."/>
        </authorList>
    </citation>
    <scope>NUCLEOTIDE SEQUENCE</scope>
    <source>
        <strain evidence="6">HL-MP18</strain>
    </source>
</reference>
<dbReference type="InterPro" id="IPR023352">
    <property type="entry name" value="MAPEG-like_dom_sf"/>
</dbReference>
<name>A0ABY6DCU4_9RHOB</name>
<dbReference type="Gene3D" id="1.20.120.550">
    <property type="entry name" value="Membrane associated eicosanoid/glutathione metabolism-like domain"/>
    <property type="match status" value="1"/>
</dbReference>
<evidence type="ECO:0000313" key="7">
    <source>
        <dbReference type="Proteomes" id="UP001064087"/>
    </source>
</evidence>
<evidence type="ECO:0000313" key="6">
    <source>
        <dbReference type="EMBL" id="UXX83967.1"/>
    </source>
</evidence>
<evidence type="ECO:0000256" key="5">
    <source>
        <dbReference type="SAM" id="Phobius"/>
    </source>
</evidence>
<dbReference type="EMBL" id="CP106738">
    <property type="protein sequence ID" value="UXX83967.1"/>
    <property type="molecule type" value="Genomic_DNA"/>
</dbReference>
<keyword evidence="2 5" id="KW-0812">Transmembrane</keyword>
<accession>A0ABY6DCU4</accession>
<dbReference type="InterPro" id="IPR001129">
    <property type="entry name" value="Membr-assoc_MAPEG"/>
</dbReference>
<protein>
    <submittedName>
        <fullName evidence="6">MAPEG family protein</fullName>
    </submittedName>
</protein>
<feature type="transmembrane region" description="Helical" evidence="5">
    <location>
        <begin position="6"/>
        <end position="24"/>
    </location>
</feature>
<comment type="subcellular location">
    <subcellularLocation>
        <location evidence="1">Membrane</location>
    </subcellularLocation>
</comment>
<keyword evidence="3 5" id="KW-1133">Transmembrane helix</keyword>
<evidence type="ECO:0000256" key="3">
    <source>
        <dbReference type="ARBA" id="ARBA00022989"/>
    </source>
</evidence>
<evidence type="ECO:0000256" key="4">
    <source>
        <dbReference type="ARBA" id="ARBA00023136"/>
    </source>
</evidence>
<feature type="transmembrane region" description="Helical" evidence="5">
    <location>
        <begin position="116"/>
        <end position="137"/>
    </location>
</feature>
<organism evidence="6 7">
    <name type="scientific">Roseovarius pelagicus</name>
    <dbReference type="NCBI Taxonomy" id="2980108"/>
    <lineage>
        <taxon>Bacteria</taxon>
        <taxon>Pseudomonadati</taxon>
        <taxon>Pseudomonadota</taxon>
        <taxon>Alphaproteobacteria</taxon>
        <taxon>Rhodobacterales</taxon>
        <taxon>Roseobacteraceae</taxon>
        <taxon>Roseovarius</taxon>
    </lineage>
</organism>
<feature type="transmembrane region" description="Helical" evidence="5">
    <location>
        <begin position="83"/>
        <end position="104"/>
    </location>
</feature>
<evidence type="ECO:0000256" key="2">
    <source>
        <dbReference type="ARBA" id="ARBA00022692"/>
    </source>
</evidence>
<gene>
    <name evidence="6" type="ORF">N7U68_04745</name>
</gene>
<dbReference type="RefSeq" id="WP_263048397.1">
    <property type="nucleotide sequence ID" value="NZ_CP106738.1"/>
</dbReference>
<keyword evidence="4 5" id="KW-0472">Membrane</keyword>
<dbReference type="SUPFAM" id="SSF161084">
    <property type="entry name" value="MAPEG domain-like"/>
    <property type="match status" value="1"/>
</dbReference>
<sequence>MHDFAQYGYAIIAMALMGLTTLVLSPLSAMRKTAAGLVPGATPPEDYASATYRWHRAYGNAAESVGTFALVTLAAILAGAAPFWVNLFASTFFVARIVMLVIHLRGGKADMGARSFAYVLGWLMCILLAILAILAVFGGPA</sequence>
<keyword evidence="7" id="KW-1185">Reference proteome</keyword>
<dbReference type="Pfam" id="PF01124">
    <property type="entry name" value="MAPEG"/>
    <property type="match status" value="1"/>
</dbReference>
<proteinExistence type="predicted"/>
<dbReference type="Proteomes" id="UP001064087">
    <property type="component" value="Chromosome"/>
</dbReference>